<organism evidence="2 3">
    <name type="scientific">Nocardioides islandensis</name>
    <dbReference type="NCBI Taxonomy" id="433663"/>
    <lineage>
        <taxon>Bacteria</taxon>
        <taxon>Bacillati</taxon>
        <taxon>Actinomycetota</taxon>
        <taxon>Actinomycetes</taxon>
        <taxon>Propionibacteriales</taxon>
        <taxon>Nocardioidaceae</taxon>
        <taxon>Nocardioides</taxon>
    </lineage>
</organism>
<dbReference type="Proteomes" id="UP000640489">
    <property type="component" value="Unassembled WGS sequence"/>
</dbReference>
<evidence type="ECO:0000259" key="1">
    <source>
        <dbReference type="Pfam" id="PF02464"/>
    </source>
</evidence>
<dbReference type="SUPFAM" id="SSF142433">
    <property type="entry name" value="CinA-like"/>
    <property type="match status" value="1"/>
</dbReference>
<evidence type="ECO:0000313" key="3">
    <source>
        <dbReference type="Proteomes" id="UP000640489"/>
    </source>
</evidence>
<dbReference type="EMBL" id="JADKPN010000004">
    <property type="protein sequence ID" value="MBF4763452.1"/>
    <property type="molecule type" value="Genomic_DNA"/>
</dbReference>
<dbReference type="Gene3D" id="3.90.950.20">
    <property type="entry name" value="CinA-like"/>
    <property type="match status" value="1"/>
</dbReference>
<dbReference type="NCBIfam" id="TIGR00199">
    <property type="entry name" value="PncC_domain"/>
    <property type="match status" value="1"/>
</dbReference>
<comment type="caution">
    <text evidence="2">The sequence shown here is derived from an EMBL/GenBank/DDBJ whole genome shotgun (WGS) entry which is preliminary data.</text>
</comment>
<evidence type="ECO:0000313" key="2">
    <source>
        <dbReference type="EMBL" id="MBF4763452.1"/>
    </source>
</evidence>
<accession>A0A930YE59</accession>
<proteinExistence type="predicted"/>
<feature type="domain" description="CinA C-terminal" evidence="1">
    <location>
        <begin position="14"/>
        <end position="160"/>
    </location>
</feature>
<dbReference type="InterPro" id="IPR008136">
    <property type="entry name" value="CinA_C"/>
</dbReference>
<name>A0A930YE59_9ACTN</name>
<dbReference type="AlphaFoldDB" id="A0A930YE59"/>
<dbReference type="Pfam" id="PF02464">
    <property type="entry name" value="CinA"/>
    <property type="match status" value="1"/>
</dbReference>
<dbReference type="InterPro" id="IPR036653">
    <property type="entry name" value="CinA-like_C"/>
</dbReference>
<keyword evidence="3" id="KW-1185">Reference proteome</keyword>
<reference evidence="2" key="1">
    <citation type="submission" date="2020-11" db="EMBL/GenBank/DDBJ databases">
        <title>Nocardioides sp. nov., isolated from Soil of Cynanchum wilfordii Hemsley rhizosphere.</title>
        <authorList>
            <person name="Lee J.-S."/>
            <person name="Suh M.K."/>
            <person name="Kim J.-S."/>
        </authorList>
    </citation>
    <scope>NUCLEOTIDE SEQUENCE</scope>
    <source>
        <strain evidence="2">KCTC 19275</strain>
    </source>
</reference>
<gene>
    <name evidence="2" type="ORF">ISU07_09970</name>
</gene>
<sequence>MGNRSPDRGGRPAASALVDALREREATLATAESLTGGRLAALVTEVPGASAVYVGGVVSYATALKVALLDVPEDLVERYGVVSPECAGAMARGVRGLTGATYGLSTTGVAGPDEQEGKPVGTVYVGVAGPDGESALALELVGDRAAIQERTCREALDALLGTVRGNLRREEPGLG</sequence>
<protein>
    <submittedName>
        <fullName evidence="2">CinA family protein</fullName>
    </submittedName>
</protein>